<gene>
    <name evidence="3" type="ORF">RsS93_22130</name>
</gene>
<reference evidence="3 4" key="1">
    <citation type="journal article" date="2020" name="Genome Biol. Evol.">
        <title>Rhizobium dioscoreae sp. nov., a plant growth-promoting bacterium isolated from yam (Dioscorea species).</title>
        <authorList>
            <person name="Ouyabe M."/>
            <person name="Tanaka N."/>
            <person name="Shiwa Y."/>
            <person name="Fujita N."/>
            <person name="Kikuno H."/>
            <person name="Babil P."/>
            <person name="Shiwachi H."/>
        </authorList>
    </citation>
    <scope>NUCLEOTIDE SEQUENCE [LARGE SCALE GENOMIC DNA]</scope>
    <source>
        <strain evidence="3 4">S-93</strain>
    </source>
</reference>
<comment type="caution">
    <text evidence="3">The sequence shown here is derived from an EMBL/GenBank/DDBJ whole genome shotgun (WGS) entry which is preliminary data.</text>
</comment>
<feature type="chain" id="PRO_5046337085" description="Secreted protein" evidence="2">
    <location>
        <begin position="27"/>
        <end position="212"/>
    </location>
</feature>
<evidence type="ECO:0000313" key="3">
    <source>
        <dbReference type="EMBL" id="GES49599.1"/>
    </source>
</evidence>
<feature type="region of interest" description="Disordered" evidence="1">
    <location>
        <begin position="150"/>
        <end position="194"/>
    </location>
</feature>
<evidence type="ECO:0000256" key="1">
    <source>
        <dbReference type="SAM" id="MobiDB-lite"/>
    </source>
</evidence>
<accession>A0ABQ0Z2S7</accession>
<evidence type="ECO:0000256" key="2">
    <source>
        <dbReference type="SAM" id="SignalP"/>
    </source>
</evidence>
<keyword evidence="4" id="KW-1185">Reference proteome</keyword>
<proteinExistence type="predicted"/>
<dbReference type="EMBL" id="BLAJ01000002">
    <property type="protein sequence ID" value="GES49599.1"/>
    <property type="molecule type" value="Genomic_DNA"/>
</dbReference>
<evidence type="ECO:0008006" key="5">
    <source>
        <dbReference type="Google" id="ProtNLM"/>
    </source>
</evidence>
<dbReference type="RefSeq" id="WP_113354366.1">
    <property type="nucleotide sequence ID" value="NZ_BLAJ01000002.1"/>
</dbReference>
<evidence type="ECO:0000313" key="4">
    <source>
        <dbReference type="Proteomes" id="UP000390335"/>
    </source>
</evidence>
<keyword evidence="2" id="KW-0732">Signal</keyword>
<feature type="signal peptide" evidence="2">
    <location>
        <begin position="1"/>
        <end position="26"/>
    </location>
</feature>
<sequence length="212" mass="22354">MLTLRNAFLISAGLITATGLASQAVAQQKIEQSANTHQMTVRLPDGSLELIRYSGAQPPTITFRDDPASMAGFAPIDDVSPFADIERISAAMDREAAALMNDPRLFAPWPDGSDNLMKIDLSKLPAGVKGYTVISMTSGKGTCTQTVEYFSSGSGKPRVEKTSSGSCGPAQSPAPRPAHAVAPQPSPNHQPSNVIQASFQPDAKTVRLAGLF</sequence>
<dbReference type="Proteomes" id="UP000390335">
    <property type="component" value="Unassembled WGS sequence"/>
</dbReference>
<name>A0ABQ0Z2S7_9HYPH</name>
<protein>
    <recommendedName>
        <fullName evidence="5">Secreted protein</fullName>
    </recommendedName>
</protein>
<organism evidence="3 4">
    <name type="scientific">Rhizobium dioscoreae</name>
    <dbReference type="NCBI Taxonomy" id="2653122"/>
    <lineage>
        <taxon>Bacteria</taxon>
        <taxon>Pseudomonadati</taxon>
        <taxon>Pseudomonadota</taxon>
        <taxon>Alphaproteobacteria</taxon>
        <taxon>Hyphomicrobiales</taxon>
        <taxon>Rhizobiaceae</taxon>
        <taxon>Rhizobium/Agrobacterium group</taxon>
        <taxon>Rhizobium</taxon>
    </lineage>
</organism>